<feature type="region of interest" description="Disordered" evidence="1">
    <location>
        <begin position="812"/>
        <end position="841"/>
    </location>
</feature>
<evidence type="ECO:0000313" key="4">
    <source>
        <dbReference type="EMBL" id="KAF4595952.1"/>
    </source>
</evidence>
<dbReference type="GO" id="GO:0001163">
    <property type="term" value="F:RNA polymerase I transcription regulatory region sequence-specific DNA binding"/>
    <property type="evidence" value="ECO:0007669"/>
    <property type="project" value="TreeGrafter"/>
</dbReference>
<dbReference type="GO" id="GO:0001179">
    <property type="term" value="F:RNA polymerase I general transcription initiation factor binding"/>
    <property type="evidence" value="ECO:0007669"/>
    <property type="project" value="TreeGrafter"/>
</dbReference>
<accession>A0A8H4QEE3</accession>
<dbReference type="GO" id="GO:0070860">
    <property type="term" value="C:RNA polymerase I core factor complex"/>
    <property type="evidence" value="ECO:0007669"/>
    <property type="project" value="TreeGrafter"/>
</dbReference>
<dbReference type="AlphaFoldDB" id="A0A8H4QEE3"/>
<comment type="caution">
    <text evidence="4">The sequence shown here is derived from an EMBL/GenBank/DDBJ whole genome shotgun (WGS) entry which is preliminary data.</text>
</comment>
<feature type="domain" description="RRN6 beta-propeller" evidence="2">
    <location>
        <begin position="97"/>
        <end position="477"/>
    </location>
</feature>
<reference evidence="4 5" key="1">
    <citation type="journal article" date="2020" name="G3 (Bethesda)">
        <title>Genetic Underpinnings of Host Manipulation by Ophiocordyceps as Revealed by Comparative Transcriptomics.</title>
        <authorList>
            <person name="Will I."/>
            <person name="Das B."/>
            <person name="Trinh T."/>
            <person name="Brachmann A."/>
            <person name="Ohm R.A."/>
            <person name="de Bekker C."/>
        </authorList>
    </citation>
    <scope>NUCLEOTIDE SEQUENCE [LARGE SCALE GENOMIC DNA]</scope>
    <source>
        <strain evidence="4 5">EC05</strain>
    </source>
</reference>
<dbReference type="OrthoDB" id="4090074at2759"/>
<dbReference type="InterPro" id="IPR048536">
    <property type="entry name" value="Rrn6_K-rich"/>
</dbReference>
<feature type="region of interest" description="Disordered" evidence="1">
    <location>
        <begin position="1"/>
        <end position="25"/>
    </location>
</feature>
<dbReference type="InterPro" id="IPR048535">
    <property type="entry name" value="RRN6_beta-prop"/>
</dbReference>
<feature type="domain" description="RRN6 K-rich C-terminal" evidence="3">
    <location>
        <begin position="868"/>
        <end position="976"/>
    </location>
</feature>
<keyword evidence="5" id="KW-1185">Reference proteome</keyword>
<keyword evidence="4" id="KW-0396">Initiation factor</keyword>
<evidence type="ECO:0000313" key="5">
    <source>
        <dbReference type="Proteomes" id="UP000562929"/>
    </source>
</evidence>
<evidence type="ECO:0000259" key="2">
    <source>
        <dbReference type="Pfam" id="PF10214"/>
    </source>
</evidence>
<name>A0A8H4QEE3_9HYPO</name>
<feature type="region of interest" description="Disordered" evidence="1">
    <location>
        <begin position="953"/>
        <end position="977"/>
    </location>
</feature>
<sequence length="977" mass="111501">MIEHRPSAPLAGPPTSENLLDDGPPNFKTVGRPTQLYPTCRGPAPRFSPKLWHRRRTQSRWLKRNYPEAFWGNPVFTEYLKEDMERYQYAEETVNRKPLLAVGSMVDLSSKKQHGALPLLAVVTGRFGEGLRLARLQGSRWGWEDDQDVALHLEVVNPEMREEESVWKSNVLPITQVKAVSFLTPNKRYRWLLVLKSTSLTILEPQYHAMPVEGGLMDELEHSQLSFVKPNPLYTLDSSRTGGNAHSDVSLNPCGPRGNPLLVIMDECGYWSTWNILGISQVDKSTIRLTPYQCGHMMHGVMDMLPAEPAYPAETHGVLHLHFEPAFRPDNEKPNLQHLDMDMPSGHIMMWNAHDWDVLDLENNVGLPKTQPKPELVLRERGRPDRILDVQRSSVNKAHLFVLTSRRLIWLKFVESDRVRKSNMILHVAHIGKENEDMRMSVARARQDDADTSLVLTYSLKKKQLCVYWFGFSSKERLPEWKRHVAVFPGRMKISTRSEIQQLQVEAVKLVNKTRERKSVGPGSEYMEHGVDFYQINMLGGNLDVWLCVCAASKDPALKISFPAPRDEWSEQQRLSKRRRTDFLECMADRFVVPDAMDDDCMSLVSLPTVSGEGYRDSLSPDLPRYIIKRFTDEERKYVLELVKGPPDCRIPVAEVEAVYDALRNGQLAGWLPLMTWADIVNGLPEPIPDPATEDGIDEAVDRLLELCDDKTFVAQLEPQKGEAISTPSLSFSTADQHLFSFSTVEHELSELFLEPWTHSRTQEERQIRTDWVRDLARDMFLSGHGVLVQDVPLFGEEDVLIEDEVVMKPSQTPRMFSSLPATPKSSSSESSSSKAKSSEPLDNALRRLRIFMPMLTTRVRGTYPRSKMLRYWPSHRGADDILDYTYSVDRRDKFWHIKERTRRKKDKIRARAEKYRLPAMRLPLRPLGVDAMSSPPPVLASSQVSAPPRIATMSQPVAGPFGNRKARKGMKMGGFR</sequence>
<dbReference type="PANTHER" id="PTHR28221">
    <property type="entry name" value="RNA POLYMERASE I-SPECIFIC TRANSCRIPTION INITIATION FACTOR RRN6"/>
    <property type="match status" value="1"/>
</dbReference>
<dbReference type="Proteomes" id="UP000562929">
    <property type="component" value="Unassembled WGS sequence"/>
</dbReference>
<evidence type="ECO:0000256" key="1">
    <source>
        <dbReference type="SAM" id="MobiDB-lite"/>
    </source>
</evidence>
<feature type="compositionally biased region" description="Low complexity" evidence="1">
    <location>
        <begin position="818"/>
        <end position="841"/>
    </location>
</feature>
<dbReference type="GO" id="GO:0003743">
    <property type="term" value="F:translation initiation factor activity"/>
    <property type="evidence" value="ECO:0007669"/>
    <property type="project" value="UniProtKB-KW"/>
</dbReference>
<dbReference type="GO" id="GO:0042790">
    <property type="term" value="P:nucleolar large rRNA transcription by RNA polymerase I"/>
    <property type="evidence" value="ECO:0007669"/>
    <property type="project" value="TreeGrafter"/>
</dbReference>
<dbReference type="EMBL" id="JAACLJ010000001">
    <property type="protein sequence ID" value="KAF4595952.1"/>
    <property type="molecule type" value="Genomic_DNA"/>
</dbReference>
<dbReference type="Pfam" id="PF20639">
    <property type="entry name" value="Rrn6_K-rich"/>
    <property type="match status" value="1"/>
</dbReference>
<organism evidence="4 5">
    <name type="scientific">Ophiocordyceps camponoti-floridani</name>
    <dbReference type="NCBI Taxonomy" id="2030778"/>
    <lineage>
        <taxon>Eukaryota</taxon>
        <taxon>Fungi</taxon>
        <taxon>Dikarya</taxon>
        <taxon>Ascomycota</taxon>
        <taxon>Pezizomycotina</taxon>
        <taxon>Sordariomycetes</taxon>
        <taxon>Hypocreomycetidae</taxon>
        <taxon>Hypocreales</taxon>
        <taxon>Ophiocordycipitaceae</taxon>
        <taxon>Ophiocordyceps</taxon>
    </lineage>
</organism>
<proteinExistence type="predicted"/>
<protein>
    <submittedName>
        <fullName evidence="4">RNA polymerase I-specific transcription initiation factor RRN6-like protein</fullName>
    </submittedName>
</protein>
<evidence type="ECO:0000259" key="3">
    <source>
        <dbReference type="Pfam" id="PF20639"/>
    </source>
</evidence>
<keyword evidence="4" id="KW-0648">Protein biosynthesis</keyword>
<dbReference type="Pfam" id="PF10214">
    <property type="entry name" value="Rrn6_beta-prop"/>
    <property type="match status" value="1"/>
</dbReference>
<gene>
    <name evidence="4" type="ORF">GQ602_001565</name>
</gene>
<dbReference type="InterPro" id="IPR019350">
    <property type="entry name" value="RNA_pol_I-sp_TIF_RRN6-like"/>
</dbReference>
<dbReference type="PANTHER" id="PTHR28221:SF2">
    <property type="entry name" value="RNA POLYMERASE I-SPECIFIC TRANSCRIPTION INITIATION FACTOR RRN6"/>
    <property type="match status" value="1"/>
</dbReference>